<reference evidence="2 3" key="1">
    <citation type="submission" date="2018-01" db="EMBL/GenBank/DDBJ databases">
        <title>The draft genome sequence of Cohaesibacter sp. H1304.</title>
        <authorList>
            <person name="Wang N.-N."/>
            <person name="Du Z.-J."/>
        </authorList>
    </citation>
    <scope>NUCLEOTIDE SEQUENCE [LARGE SCALE GENOMIC DNA]</scope>
    <source>
        <strain evidence="2 3">H1304</strain>
    </source>
</reference>
<dbReference type="Proteomes" id="UP000234881">
    <property type="component" value="Unassembled WGS sequence"/>
</dbReference>
<evidence type="ECO:0000313" key="3">
    <source>
        <dbReference type="Proteomes" id="UP000234881"/>
    </source>
</evidence>
<gene>
    <name evidence="2" type="ORF">C0081_06520</name>
</gene>
<dbReference type="EMBL" id="PKUQ01000011">
    <property type="protein sequence ID" value="PLW78116.1"/>
    <property type="molecule type" value="Genomic_DNA"/>
</dbReference>
<dbReference type="PANTHER" id="PTHR46230:SF7">
    <property type="entry name" value="BOLA-LIKE PROTEIN 1"/>
    <property type="match status" value="1"/>
</dbReference>
<dbReference type="SUPFAM" id="SSF82657">
    <property type="entry name" value="BolA-like"/>
    <property type="match status" value="1"/>
</dbReference>
<keyword evidence="3" id="KW-1185">Reference proteome</keyword>
<organism evidence="2 3">
    <name type="scientific">Cohaesibacter celericrescens</name>
    <dbReference type="NCBI Taxonomy" id="2067669"/>
    <lineage>
        <taxon>Bacteria</taxon>
        <taxon>Pseudomonadati</taxon>
        <taxon>Pseudomonadota</taxon>
        <taxon>Alphaproteobacteria</taxon>
        <taxon>Hyphomicrobiales</taxon>
        <taxon>Cohaesibacteraceae</taxon>
    </lineage>
</organism>
<evidence type="ECO:0000256" key="1">
    <source>
        <dbReference type="RuleBase" id="RU003860"/>
    </source>
</evidence>
<dbReference type="Pfam" id="PF01722">
    <property type="entry name" value="BolA"/>
    <property type="match status" value="1"/>
</dbReference>
<comment type="similarity">
    <text evidence="1">Belongs to the BolA/IbaG family.</text>
</comment>
<dbReference type="Gene3D" id="3.30.300.90">
    <property type="entry name" value="BolA-like"/>
    <property type="match status" value="1"/>
</dbReference>
<name>A0A2N5XUC1_9HYPH</name>
<dbReference type="PANTHER" id="PTHR46230">
    <property type="match status" value="1"/>
</dbReference>
<dbReference type="RefSeq" id="WP_101533024.1">
    <property type="nucleotide sequence ID" value="NZ_JBFHIU010000035.1"/>
</dbReference>
<dbReference type="InterPro" id="IPR036065">
    <property type="entry name" value="BolA-like_sf"/>
</dbReference>
<dbReference type="GO" id="GO:0016226">
    <property type="term" value="P:iron-sulfur cluster assembly"/>
    <property type="evidence" value="ECO:0007669"/>
    <property type="project" value="TreeGrafter"/>
</dbReference>
<evidence type="ECO:0000313" key="2">
    <source>
        <dbReference type="EMBL" id="PLW78116.1"/>
    </source>
</evidence>
<accession>A0A2N5XUC1</accession>
<proteinExistence type="inferred from homology"/>
<protein>
    <submittedName>
        <fullName evidence="2">BolA family transcriptional regulator</fullName>
    </submittedName>
</protein>
<dbReference type="InterPro" id="IPR002634">
    <property type="entry name" value="BolA"/>
</dbReference>
<comment type="caution">
    <text evidence="2">The sequence shown here is derived from an EMBL/GenBank/DDBJ whole genome shotgun (WGS) entry which is preliminary data.</text>
</comment>
<dbReference type="OrthoDB" id="9811118at2"/>
<dbReference type="AlphaFoldDB" id="A0A2N5XUC1"/>
<dbReference type="PIRSF" id="PIRSF003113">
    <property type="entry name" value="BolA"/>
    <property type="match status" value="1"/>
</dbReference>
<sequence length="86" mass="9610">MTVKKNIEKKLNNQLQPTLLEVIDESALHAGHAHSRPEGETHFRVRVASSAFNDISRIAAHRMVHDIIKDELSGPIHALSLETIKP</sequence>